<dbReference type="AlphaFoldDB" id="A0A1P8KK21"/>
<evidence type="ECO:0000313" key="3">
    <source>
        <dbReference type="Proteomes" id="UP000186074"/>
    </source>
</evidence>
<sequence length="89" mass="10148">MSEMSFKQAKELVERMEFSELALKNATKVLDDSYKTLGKASENFDKTLNKQEKILEQIPQNNKKMSMMFLAVAVNIGFILGLIIGKYIL</sequence>
<organism evidence="2 3">
    <name type="scientific">Poseidonibacter parvus</name>
    <dbReference type="NCBI Taxonomy" id="1850254"/>
    <lineage>
        <taxon>Bacteria</taxon>
        <taxon>Pseudomonadati</taxon>
        <taxon>Campylobacterota</taxon>
        <taxon>Epsilonproteobacteria</taxon>
        <taxon>Campylobacterales</taxon>
        <taxon>Arcobacteraceae</taxon>
        <taxon>Poseidonibacter</taxon>
    </lineage>
</organism>
<accession>A0A1P8KK21</accession>
<proteinExistence type="predicted"/>
<reference evidence="2 3" key="1">
    <citation type="submission" date="2017-01" db="EMBL/GenBank/DDBJ databases">
        <title>Genome sequencing of Arcobacter sp. LPB0137.</title>
        <authorList>
            <person name="Lee G.-W."/>
            <person name="Yi H."/>
        </authorList>
    </citation>
    <scope>NUCLEOTIDE SEQUENCE [LARGE SCALE GENOMIC DNA]</scope>
    <source>
        <strain evidence="2 3">LPB0137</strain>
    </source>
</reference>
<evidence type="ECO:0000256" key="1">
    <source>
        <dbReference type="SAM" id="Phobius"/>
    </source>
</evidence>
<dbReference type="STRING" id="1850254.LPB137_03010"/>
<name>A0A1P8KK21_9BACT</name>
<keyword evidence="1" id="KW-0472">Membrane</keyword>
<keyword evidence="1" id="KW-0812">Transmembrane</keyword>
<protein>
    <submittedName>
        <fullName evidence="2">Uncharacterized protein</fullName>
    </submittedName>
</protein>
<keyword evidence="1" id="KW-1133">Transmembrane helix</keyword>
<gene>
    <name evidence="2" type="ORF">LPB137_03010</name>
</gene>
<dbReference type="Proteomes" id="UP000186074">
    <property type="component" value="Chromosome"/>
</dbReference>
<dbReference type="KEGG" id="alp:LPB137_03010"/>
<evidence type="ECO:0000313" key="2">
    <source>
        <dbReference type="EMBL" id="APW64884.1"/>
    </source>
</evidence>
<dbReference type="OrthoDB" id="5365716at2"/>
<keyword evidence="3" id="KW-1185">Reference proteome</keyword>
<dbReference type="EMBL" id="CP019070">
    <property type="protein sequence ID" value="APW64884.1"/>
    <property type="molecule type" value="Genomic_DNA"/>
</dbReference>
<feature type="transmembrane region" description="Helical" evidence="1">
    <location>
        <begin position="67"/>
        <end position="88"/>
    </location>
</feature>